<keyword evidence="1" id="KW-0677">Repeat</keyword>
<proteinExistence type="predicted"/>
<dbReference type="Proteomes" id="UP001234178">
    <property type="component" value="Unassembled WGS sequence"/>
</dbReference>
<evidence type="ECO:0000313" key="4">
    <source>
        <dbReference type="Proteomes" id="UP001234178"/>
    </source>
</evidence>
<reference evidence="3 4" key="1">
    <citation type="journal article" date="2023" name="Nucleic Acids Res.">
        <title>The hologenome of Daphnia magna reveals possible DNA methylation and microbiome-mediated evolution of the host genome.</title>
        <authorList>
            <person name="Chaturvedi A."/>
            <person name="Li X."/>
            <person name="Dhandapani V."/>
            <person name="Marshall H."/>
            <person name="Kissane S."/>
            <person name="Cuenca-Cambronero M."/>
            <person name="Asole G."/>
            <person name="Calvet F."/>
            <person name="Ruiz-Romero M."/>
            <person name="Marangio P."/>
            <person name="Guigo R."/>
            <person name="Rago D."/>
            <person name="Mirbahai L."/>
            <person name="Eastwood N."/>
            <person name="Colbourne J.K."/>
            <person name="Zhou J."/>
            <person name="Mallon E."/>
            <person name="Orsini L."/>
        </authorList>
    </citation>
    <scope>NUCLEOTIDE SEQUENCE [LARGE SCALE GENOMIC DNA]</scope>
    <source>
        <strain evidence="3">LRV0_1</strain>
    </source>
</reference>
<keyword evidence="2" id="KW-0040">ANK repeat</keyword>
<evidence type="ECO:0000256" key="1">
    <source>
        <dbReference type="ARBA" id="ARBA00022737"/>
    </source>
</evidence>
<sequence length="291" mass="33240">MFLICDPYTRIMERIRQTRRLRRNGVNLEEAHELTSMIANSNTQETEEITEQPFNRIAAPTPLTTERIAQSRPARPSATQHGSIYPKMEENWNRINLVDAHESTRRALTSWVMEWSEKTKKLDITDLLLDYGADPDIEEDGQTIAHRAAVKNHKLLIRILRYHKYKFAAYNSLGETTLTVAIAYGHEDIANYLWCSSNVAQITKDNSTVLHYAARYGNGCLVRAAREEKSKIDIDQKTIPDNYTALHLAAIFHSDAAATPPSNSTPPSRKEVTYTTFLRLAVYLKRVVSEY</sequence>
<dbReference type="PANTHER" id="PTHR24126:SF14">
    <property type="entry name" value="ANK_REP_REGION DOMAIN-CONTAINING PROTEIN"/>
    <property type="match status" value="1"/>
</dbReference>
<organism evidence="3 4">
    <name type="scientific">Daphnia magna</name>
    <dbReference type="NCBI Taxonomy" id="35525"/>
    <lineage>
        <taxon>Eukaryota</taxon>
        <taxon>Metazoa</taxon>
        <taxon>Ecdysozoa</taxon>
        <taxon>Arthropoda</taxon>
        <taxon>Crustacea</taxon>
        <taxon>Branchiopoda</taxon>
        <taxon>Diplostraca</taxon>
        <taxon>Cladocera</taxon>
        <taxon>Anomopoda</taxon>
        <taxon>Daphniidae</taxon>
        <taxon>Daphnia</taxon>
    </lineage>
</organism>
<dbReference type="Gene3D" id="1.25.40.20">
    <property type="entry name" value="Ankyrin repeat-containing domain"/>
    <property type="match status" value="2"/>
</dbReference>
<name>A0ABQ9YUH1_9CRUS</name>
<dbReference type="EMBL" id="JAOYFB010000001">
    <property type="protein sequence ID" value="KAK4003820.1"/>
    <property type="molecule type" value="Genomic_DNA"/>
</dbReference>
<protein>
    <submittedName>
        <fullName evidence="3">Uncharacterized protein</fullName>
    </submittedName>
</protein>
<accession>A0ABQ9YUH1</accession>
<comment type="caution">
    <text evidence="3">The sequence shown here is derived from an EMBL/GenBank/DDBJ whole genome shotgun (WGS) entry which is preliminary data.</text>
</comment>
<dbReference type="Pfam" id="PF12796">
    <property type="entry name" value="Ank_2"/>
    <property type="match status" value="1"/>
</dbReference>
<evidence type="ECO:0000313" key="3">
    <source>
        <dbReference type="EMBL" id="KAK4003820.1"/>
    </source>
</evidence>
<dbReference type="InterPro" id="IPR036770">
    <property type="entry name" value="Ankyrin_rpt-contain_sf"/>
</dbReference>
<dbReference type="InterPro" id="IPR002110">
    <property type="entry name" value="Ankyrin_rpt"/>
</dbReference>
<evidence type="ECO:0000256" key="2">
    <source>
        <dbReference type="ARBA" id="ARBA00023043"/>
    </source>
</evidence>
<keyword evidence="4" id="KW-1185">Reference proteome</keyword>
<gene>
    <name evidence="3" type="ORF">OUZ56_005572</name>
</gene>
<dbReference type="SMART" id="SM00248">
    <property type="entry name" value="ANK"/>
    <property type="match status" value="5"/>
</dbReference>
<dbReference type="SUPFAM" id="SSF48403">
    <property type="entry name" value="Ankyrin repeat"/>
    <property type="match status" value="1"/>
</dbReference>
<dbReference type="PANTHER" id="PTHR24126">
    <property type="entry name" value="ANKYRIN REPEAT, PH AND SEC7 DOMAIN CONTAINING PROTEIN SECG-RELATED"/>
    <property type="match status" value="1"/>
</dbReference>